<dbReference type="RefSeq" id="WP_142815446.1">
    <property type="nucleotide sequence ID" value="NZ_CP033893.1"/>
</dbReference>
<organism evidence="2 3">
    <name type="scientific">Serratia liquefaciens</name>
    <dbReference type="NCBI Taxonomy" id="614"/>
    <lineage>
        <taxon>Bacteria</taxon>
        <taxon>Pseudomonadati</taxon>
        <taxon>Pseudomonadota</taxon>
        <taxon>Gammaproteobacteria</taxon>
        <taxon>Enterobacterales</taxon>
        <taxon>Yersiniaceae</taxon>
        <taxon>Serratia</taxon>
    </lineage>
</organism>
<evidence type="ECO:0000313" key="3">
    <source>
        <dbReference type="Proteomes" id="UP000317572"/>
    </source>
</evidence>
<dbReference type="Proteomes" id="UP000317572">
    <property type="component" value="Chromosome"/>
</dbReference>
<evidence type="ECO:0000313" key="2">
    <source>
        <dbReference type="EMBL" id="QDL32636.1"/>
    </source>
</evidence>
<dbReference type="Pfam" id="PF05069">
    <property type="entry name" value="Phage_tail_S"/>
    <property type="match status" value="1"/>
</dbReference>
<sequence>MSDFIQIEDWLAALASQLSPAARKKLTRQWANELRRRQRLQISQQRNPDGTPYAERKPQGRNKKGRIRRKMFSKLQTTRFMKTATTADEAAVYFAGNVMRIARVHHYGLRDKVSKRGPTVKYDARQLFGLNDPAITAVGDILIDHLSK</sequence>
<dbReference type="STRING" id="614.XJ20_14090"/>
<name>A0A515CWU5_SERLI</name>
<gene>
    <name evidence="2" type="ORF">EGO53_12910</name>
</gene>
<feature type="compositionally biased region" description="Basic residues" evidence="1">
    <location>
        <begin position="59"/>
        <end position="69"/>
    </location>
</feature>
<feature type="region of interest" description="Disordered" evidence="1">
    <location>
        <begin position="37"/>
        <end position="69"/>
    </location>
</feature>
<reference evidence="2 3" key="1">
    <citation type="submission" date="2018-11" db="EMBL/GenBank/DDBJ databases">
        <title>The first complete genome of Serratia liquefaciens isolated from metalophyte plant revel distinctness adaptive mechanisms in an extreme habitat.</title>
        <authorList>
            <person name="Caneschi W.L."/>
            <person name="Sanchez A.B."/>
            <person name="Felestrino E.B."/>
            <person name="Assis R.A.B."/>
            <person name="Lemes C.G.C."/>
            <person name="Cordeiro I.F."/>
            <person name="Fonseca N.P."/>
            <person name="Villa M."/>
            <person name="Vieira I.T."/>
            <person name="Moraes L.A."/>
            <person name="Kamino L.H.Y."/>
            <person name="do Carmo F."/>
            <person name="Garcia C.M."/>
            <person name="Almeida N.F."/>
            <person name="Silva R.S."/>
            <person name="Ferro J.A."/>
            <person name="Ferro M.I.T."/>
            <person name="Varani A.M."/>
            <person name="Ferreira R.M."/>
            <person name="dos Santos V.L."/>
            <person name="Silva U.C."/>
            <person name="Setubal J.C."/>
            <person name="Moreira L.M."/>
        </authorList>
    </citation>
    <scope>NUCLEOTIDE SEQUENCE [LARGE SCALE GENOMIC DNA]</scope>
    <source>
        <strain evidence="2 3">FG3</strain>
    </source>
</reference>
<evidence type="ECO:0000256" key="1">
    <source>
        <dbReference type="SAM" id="MobiDB-lite"/>
    </source>
</evidence>
<accession>A0A515CWU5</accession>
<dbReference type="AlphaFoldDB" id="A0A515CWU5"/>
<proteinExistence type="predicted"/>
<protein>
    <submittedName>
        <fullName evidence="2">Phage virion morphogenesis protein</fullName>
    </submittedName>
</protein>
<dbReference type="EMBL" id="CP033893">
    <property type="protein sequence ID" value="QDL32636.1"/>
    <property type="molecule type" value="Genomic_DNA"/>
</dbReference>
<dbReference type="NCBIfam" id="TIGR01635">
    <property type="entry name" value="tail_comp_S"/>
    <property type="match status" value="1"/>
</dbReference>
<dbReference type="InterPro" id="IPR006522">
    <property type="entry name" value="Phage_virion_morphogenesis"/>
</dbReference>